<sequence length="33" mass="3892">MRYMCRNINLILLVLMLKLCTSLKILQKVNAKL</sequence>
<dbReference type="AlphaFoldDB" id="A0A0A9H9H1"/>
<protein>
    <submittedName>
        <fullName evidence="1">Uncharacterized protein</fullName>
    </submittedName>
</protein>
<reference evidence="1" key="1">
    <citation type="submission" date="2014-09" db="EMBL/GenBank/DDBJ databases">
        <authorList>
            <person name="Magalhaes I.L.F."/>
            <person name="Oliveira U."/>
            <person name="Santos F.R."/>
            <person name="Vidigal T.H.D.A."/>
            <person name="Brescovit A.D."/>
            <person name="Santos A.J."/>
        </authorList>
    </citation>
    <scope>NUCLEOTIDE SEQUENCE</scope>
    <source>
        <tissue evidence="1">Shoot tissue taken approximately 20 cm above the soil surface</tissue>
    </source>
</reference>
<reference evidence="1" key="2">
    <citation type="journal article" date="2015" name="Data Brief">
        <title>Shoot transcriptome of the giant reed, Arundo donax.</title>
        <authorList>
            <person name="Barrero R.A."/>
            <person name="Guerrero F.D."/>
            <person name="Moolhuijzen P."/>
            <person name="Goolsby J.A."/>
            <person name="Tidwell J."/>
            <person name="Bellgard S.E."/>
            <person name="Bellgard M.I."/>
        </authorList>
    </citation>
    <scope>NUCLEOTIDE SEQUENCE</scope>
    <source>
        <tissue evidence="1">Shoot tissue taken approximately 20 cm above the soil surface</tissue>
    </source>
</reference>
<accession>A0A0A9H9H1</accession>
<name>A0A0A9H9H1_ARUDO</name>
<evidence type="ECO:0000313" key="1">
    <source>
        <dbReference type="EMBL" id="JAE32459.1"/>
    </source>
</evidence>
<dbReference type="EMBL" id="GBRH01165437">
    <property type="protein sequence ID" value="JAE32459.1"/>
    <property type="molecule type" value="Transcribed_RNA"/>
</dbReference>
<organism evidence="1">
    <name type="scientific">Arundo donax</name>
    <name type="common">Giant reed</name>
    <name type="synonym">Donax arundinaceus</name>
    <dbReference type="NCBI Taxonomy" id="35708"/>
    <lineage>
        <taxon>Eukaryota</taxon>
        <taxon>Viridiplantae</taxon>
        <taxon>Streptophyta</taxon>
        <taxon>Embryophyta</taxon>
        <taxon>Tracheophyta</taxon>
        <taxon>Spermatophyta</taxon>
        <taxon>Magnoliopsida</taxon>
        <taxon>Liliopsida</taxon>
        <taxon>Poales</taxon>
        <taxon>Poaceae</taxon>
        <taxon>PACMAD clade</taxon>
        <taxon>Arundinoideae</taxon>
        <taxon>Arundineae</taxon>
        <taxon>Arundo</taxon>
    </lineage>
</organism>
<proteinExistence type="predicted"/>